<organism evidence="6 7">
    <name type="scientific">Pseudoalteromonas rubra</name>
    <dbReference type="NCBI Taxonomy" id="43658"/>
    <lineage>
        <taxon>Bacteria</taxon>
        <taxon>Pseudomonadati</taxon>
        <taxon>Pseudomonadota</taxon>
        <taxon>Gammaproteobacteria</taxon>
        <taxon>Alteromonadales</taxon>
        <taxon>Pseudoalteromonadaceae</taxon>
        <taxon>Pseudoalteromonas</taxon>
    </lineage>
</organism>
<dbReference type="SUPFAM" id="SSF47384">
    <property type="entry name" value="Homodimeric domain of signal transducing histidine kinase"/>
    <property type="match status" value="1"/>
</dbReference>
<comment type="catalytic activity">
    <reaction evidence="1">
        <text>ATP + protein L-histidine = ADP + protein N-phospho-L-histidine.</text>
        <dbReference type="EC" id="2.7.13.3"/>
    </reaction>
</comment>
<name>A0A0F4QV89_9GAMM</name>
<dbReference type="PANTHER" id="PTHR43065">
    <property type="entry name" value="SENSOR HISTIDINE KINASE"/>
    <property type="match status" value="1"/>
</dbReference>
<dbReference type="AlphaFoldDB" id="A0A0F4QV89"/>
<evidence type="ECO:0000256" key="3">
    <source>
        <dbReference type="ARBA" id="ARBA00022553"/>
    </source>
</evidence>
<protein>
    <recommendedName>
        <fullName evidence="2">histidine kinase</fullName>
        <ecNumber evidence="2">2.7.13.3</ecNumber>
    </recommendedName>
</protein>
<dbReference type="PANTHER" id="PTHR43065:SF51">
    <property type="entry name" value="HISTIDINE KINASE"/>
    <property type="match status" value="1"/>
</dbReference>
<feature type="transmembrane region" description="Helical" evidence="4">
    <location>
        <begin position="12"/>
        <end position="29"/>
    </location>
</feature>
<evidence type="ECO:0000313" key="7">
    <source>
        <dbReference type="Proteomes" id="UP000033452"/>
    </source>
</evidence>
<dbReference type="Pfam" id="PF00512">
    <property type="entry name" value="HisKA"/>
    <property type="match status" value="1"/>
</dbReference>
<dbReference type="Proteomes" id="UP000033452">
    <property type="component" value="Unassembled WGS sequence"/>
</dbReference>
<dbReference type="EC" id="2.7.13.3" evidence="2"/>
<reference evidence="6 7" key="1">
    <citation type="journal article" date="2015" name="BMC Genomics">
        <title>Genome mining reveals unlocked bioactive potential of marine Gram-negative bacteria.</title>
        <authorList>
            <person name="Machado H."/>
            <person name="Sonnenschein E.C."/>
            <person name="Melchiorsen J."/>
            <person name="Gram L."/>
        </authorList>
    </citation>
    <scope>NUCLEOTIDE SEQUENCE [LARGE SCALE GENOMIC DNA]</scope>
    <source>
        <strain evidence="6 7">S2471</strain>
    </source>
</reference>
<evidence type="ECO:0000259" key="5">
    <source>
        <dbReference type="PROSITE" id="PS50109"/>
    </source>
</evidence>
<dbReference type="InterPro" id="IPR003661">
    <property type="entry name" value="HisK_dim/P_dom"/>
</dbReference>
<dbReference type="InterPro" id="IPR036890">
    <property type="entry name" value="HATPase_C_sf"/>
</dbReference>
<dbReference type="InterPro" id="IPR004358">
    <property type="entry name" value="Sig_transdc_His_kin-like_C"/>
</dbReference>
<feature type="domain" description="Histidine kinase" evidence="5">
    <location>
        <begin position="226"/>
        <end position="431"/>
    </location>
</feature>
<dbReference type="SMART" id="SM00388">
    <property type="entry name" value="HisKA"/>
    <property type="match status" value="1"/>
</dbReference>
<dbReference type="Gene3D" id="3.30.565.10">
    <property type="entry name" value="Histidine kinase-like ATPase, C-terminal domain"/>
    <property type="match status" value="1"/>
</dbReference>
<dbReference type="InterPro" id="IPR005467">
    <property type="entry name" value="His_kinase_dom"/>
</dbReference>
<dbReference type="EMBL" id="JXYA01000011">
    <property type="protein sequence ID" value="KJZ11165.1"/>
    <property type="molecule type" value="Genomic_DNA"/>
</dbReference>
<keyword evidence="4" id="KW-1133">Transmembrane helix</keyword>
<sequence length="431" mass="48783">MKANFERSLHWYLAMLGLAVVALLSGLLWQLALPWWQIVLVSGAVSGVLWRLHKQRLAQLKRIFSRAHWQLEAMLQADFSQQLRPHFESGQVAAFEQQLIALSEQLHHQKSRYNSQIFVIYQLIDKLNAPILVFTEDSRLSYANQAFESLYRQPWQHYKGATATSLGLEEAQQGWQFISHAQAARWQLHSSYFYEQGARHSLLVALDITKALRQKELAAWQQLIRVISHEIRNSLTPVSSLAQSLAERATSAREQQALSVIEQRCLHLQHFVARYGEISKTIEPQLQKIQLGPLFESVRDLFTTQHPTQQIDLDCQAHQCHCDPHLLEQVLINLVKNAIEANQSASPAGQRVSLRSYYLSPAVVIEVADEGGGFANLDNVLTPFYSTKVDGQGIGLTFSQHVIECHDGHFEVANVNEGERSGAVIKMTLPS</sequence>
<proteinExistence type="predicted"/>
<dbReference type="SUPFAM" id="SSF55874">
    <property type="entry name" value="ATPase domain of HSP90 chaperone/DNA topoisomerase II/histidine kinase"/>
    <property type="match status" value="1"/>
</dbReference>
<evidence type="ECO:0000313" key="6">
    <source>
        <dbReference type="EMBL" id="KJZ11165.1"/>
    </source>
</evidence>
<keyword evidence="4" id="KW-0472">Membrane</keyword>
<dbReference type="PATRIC" id="fig|43658.5.peg.1377"/>
<dbReference type="PROSITE" id="PS50109">
    <property type="entry name" value="HIS_KIN"/>
    <property type="match status" value="1"/>
</dbReference>
<keyword evidence="3" id="KW-0597">Phosphoprotein</keyword>
<dbReference type="SMART" id="SM00387">
    <property type="entry name" value="HATPase_c"/>
    <property type="match status" value="1"/>
</dbReference>
<keyword evidence="7" id="KW-1185">Reference proteome</keyword>
<dbReference type="CDD" id="cd00082">
    <property type="entry name" value="HisKA"/>
    <property type="match status" value="1"/>
</dbReference>
<dbReference type="Pfam" id="PF02518">
    <property type="entry name" value="HATPase_c"/>
    <property type="match status" value="1"/>
</dbReference>
<evidence type="ECO:0000256" key="4">
    <source>
        <dbReference type="SAM" id="Phobius"/>
    </source>
</evidence>
<feature type="transmembrane region" description="Helical" evidence="4">
    <location>
        <begin position="35"/>
        <end position="52"/>
    </location>
</feature>
<accession>A0A0F4QV89</accession>
<dbReference type="PRINTS" id="PR00344">
    <property type="entry name" value="BCTRLSENSOR"/>
</dbReference>
<dbReference type="RefSeq" id="WP_240479464.1">
    <property type="nucleotide sequence ID" value="NZ_JXYA01000011.1"/>
</dbReference>
<keyword evidence="4" id="KW-0812">Transmembrane</keyword>
<evidence type="ECO:0000256" key="1">
    <source>
        <dbReference type="ARBA" id="ARBA00000085"/>
    </source>
</evidence>
<comment type="caution">
    <text evidence="6">The sequence shown here is derived from an EMBL/GenBank/DDBJ whole genome shotgun (WGS) entry which is preliminary data.</text>
</comment>
<evidence type="ECO:0000256" key="2">
    <source>
        <dbReference type="ARBA" id="ARBA00012438"/>
    </source>
</evidence>
<dbReference type="InterPro" id="IPR003594">
    <property type="entry name" value="HATPase_dom"/>
</dbReference>
<dbReference type="Gene3D" id="1.10.287.130">
    <property type="match status" value="1"/>
</dbReference>
<dbReference type="GO" id="GO:0000155">
    <property type="term" value="F:phosphorelay sensor kinase activity"/>
    <property type="evidence" value="ECO:0007669"/>
    <property type="project" value="InterPro"/>
</dbReference>
<gene>
    <name evidence="6" type="ORF">TW77_06540</name>
</gene>
<dbReference type="InterPro" id="IPR036097">
    <property type="entry name" value="HisK_dim/P_sf"/>
</dbReference>